<keyword evidence="4" id="KW-1185">Reference proteome</keyword>
<dbReference type="RefSeq" id="WP_380081128.1">
    <property type="nucleotide sequence ID" value="NZ_JBHRZF010000238.1"/>
</dbReference>
<name>A0ABV8ADL1_9DEIO</name>
<evidence type="ECO:0000313" key="3">
    <source>
        <dbReference type="EMBL" id="MFC3863195.1"/>
    </source>
</evidence>
<organism evidence="3 4">
    <name type="scientific">Deinococcus antarcticus</name>
    <dbReference type="NCBI Taxonomy" id="1298767"/>
    <lineage>
        <taxon>Bacteria</taxon>
        <taxon>Thermotogati</taxon>
        <taxon>Deinococcota</taxon>
        <taxon>Deinococci</taxon>
        <taxon>Deinococcales</taxon>
        <taxon>Deinococcaceae</taxon>
        <taxon>Deinococcus</taxon>
    </lineage>
</organism>
<comment type="similarity">
    <text evidence="1">Belongs to the DinB family.</text>
</comment>
<dbReference type="SUPFAM" id="SSF109854">
    <property type="entry name" value="DinB/YfiT-like putative metalloenzymes"/>
    <property type="match status" value="1"/>
</dbReference>
<dbReference type="InterPro" id="IPR007837">
    <property type="entry name" value="DinB"/>
</dbReference>
<dbReference type="PANTHER" id="PTHR37302:SF1">
    <property type="entry name" value="PROTEIN DINB"/>
    <property type="match status" value="1"/>
</dbReference>
<dbReference type="Gene3D" id="1.20.120.450">
    <property type="entry name" value="dinb family like domain"/>
    <property type="match status" value="1"/>
</dbReference>
<evidence type="ECO:0000256" key="1">
    <source>
        <dbReference type="ARBA" id="ARBA00008635"/>
    </source>
</evidence>
<dbReference type="PANTHER" id="PTHR37302">
    <property type="entry name" value="SLR1116 PROTEIN"/>
    <property type="match status" value="1"/>
</dbReference>
<evidence type="ECO:0000313" key="4">
    <source>
        <dbReference type="Proteomes" id="UP001595748"/>
    </source>
</evidence>
<evidence type="ECO:0000256" key="2">
    <source>
        <dbReference type="ARBA" id="ARBA00022723"/>
    </source>
</evidence>
<dbReference type="EMBL" id="JBHRZF010000238">
    <property type="protein sequence ID" value="MFC3863195.1"/>
    <property type="molecule type" value="Genomic_DNA"/>
</dbReference>
<dbReference type="Pfam" id="PF05163">
    <property type="entry name" value="DinB"/>
    <property type="match status" value="1"/>
</dbReference>
<sequence length="169" mass="19277">MESFKRNGRVNQALLDALTPADFALSDGRGGWTVWTVEKHLRHMAGFRLGWLWNISREHAGPLLDHARKDADGDPLWRWQESQPADLKDAFPAGDEAALKAVQAHLQSGEPFADPWHEGAYRSNPAHFLHHAIVHDSHHRGQVMALRRLGGCSQEQMQQIDEHWSTWRE</sequence>
<comment type="caution">
    <text evidence="3">The sequence shown here is derived from an EMBL/GenBank/DDBJ whole genome shotgun (WGS) entry which is preliminary data.</text>
</comment>
<proteinExistence type="inferred from homology"/>
<protein>
    <submittedName>
        <fullName evidence="3">DinB family protein</fullName>
    </submittedName>
</protein>
<dbReference type="Proteomes" id="UP001595748">
    <property type="component" value="Unassembled WGS sequence"/>
</dbReference>
<keyword evidence="2" id="KW-0479">Metal-binding</keyword>
<reference evidence="4" key="1">
    <citation type="journal article" date="2019" name="Int. J. Syst. Evol. Microbiol.">
        <title>The Global Catalogue of Microorganisms (GCM) 10K type strain sequencing project: providing services to taxonomists for standard genome sequencing and annotation.</title>
        <authorList>
            <consortium name="The Broad Institute Genomics Platform"/>
            <consortium name="The Broad Institute Genome Sequencing Center for Infectious Disease"/>
            <person name="Wu L."/>
            <person name="Ma J."/>
        </authorList>
    </citation>
    <scope>NUCLEOTIDE SEQUENCE [LARGE SCALE GENOMIC DNA]</scope>
    <source>
        <strain evidence="4">CCTCC AB 2013263</strain>
    </source>
</reference>
<accession>A0ABV8ADL1</accession>
<gene>
    <name evidence="3" type="ORF">ACFOPQ_20750</name>
</gene>
<dbReference type="InterPro" id="IPR034660">
    <property type="entry name" value="DinB/YfiT-like"/>
</dbReference>